<evidence type="ECO:0000313" key="4">
    <source>
        <dbReference type="EMBL" id="QPM90262.1"/>
    </source>
</evidence>
<name>A0A418SHR3_9RHOB</name>
<gene>
    <name evidence="4" type="primary">lptB_4</name>
    <name evidence="4" type="ORF">PSAL_014970</name>
</gene>
<accession>A0A418SHR3</accession>
<organism evidence="4 5">
    <name type="scientific">Pseudooceanicola algae</name>
    <dbReference type="NCBI Taxonomy" id="1537215"/>
    <lineage>
        <taxon>Bacteria</taxon>
        <taxon>Pseudomonadati</taxon>
        <taxon>Pseudomonadota</taxon>
        <taxon>Alphaproteobacteria</taxon>
        <taxon>Rhodobacterales</taxon>
        <taxon>Paracoccaceae</taxon>
        <taxon>Pseudooceanicola</taxon>
    </lineage>
</organism>
<dbReference type="PROSITE" id="PS50893">
    <property type="entry name" value="ABC_TRANSPORTER_2"/>
    <property type="match status" value="1"/>
</dbReference>
<dbReference type="GO" id="GO:0005524">
    <property type="term" value="F:ATP binding"/>
    <property type="evidence" value="ECO:0007669"/>
    <property type="project" value="UniProtKB-KW"/>
</dbReference>
<dbReference type="Pfam" id="PF00005">
    <property type="entry name" value="ABC_tran"/>
    <property type="match status" value="1"/>
</dbReference>
<keyword evidence="5" id="KW-1185">Reference proteome</keyword>
<dbReference type="CDD" id="cd03219">
    <property type="entry name" value="ABC_Mj1267_LivG_branched"/>
    <property type="match status" value="1"/>
</dbReference>
<dbReference type="OrthoDB" id="9806149at2"/>
<dbReference type="SUPFAM" id="SSF52540">
    <property type="entry name" value="P-loop containing nucleoside triphosphate hydrolases"/>
    <property type="match status" value="1"/>
</dbReference>
<dbReference type="RefSeq" id="WP_119838812.1">
    <property type="nucleotide sequence ID" value="NZ_CP060436.1"/>
</dbReference>
<dbReference type="Pfam" id="PF12399">
    <property type="entry name" value="BCA_ABC_TP_C"/>
    <property type="match status" value="1"/>
</dbReference>
<dbReference type="GO" id="GO:0005886">
    <property type="term" value="C:plasma membrane"/>
    <property type="evidence" value="ECO:0007669"/>
    <property type="project" value="TreeGrafter"/>
</dbReference>
<dbReference type="KEGG" id="palw:PSAL_014970"/>
<dbReference type="InterPro" id="IPR003593">
    <property type="entry name" value="AAA+_ATPase"/>
</dbReference>
<keyword evidence="2" id="KW-0547">Nucleotide-binding</keyword>
<dbReference type="GO" id="GO:0016887">
    <property type="term" value="F:ATP hydrolysis activity"/>
    <property type="evidence" value="ECO:0007669"/>
    <property type="project" value="InterPro"/>
</dbReference>
<reference evidence="4 5" key="1">
    <citation type="submission" date="2020-08" db="EMBL/GenBank/DDBJ databases">
        <title>Genome sequence of Rhodobacteraceae bacterium Lw-13e.</title>
        <authorList>
            <person name="Poehlein A."/>
            <person name="Wolter L."/>
            <person name="Daniel R."/>
            <person name="Brinkhoff T."/>
        </authorList>
    </citation>
    <scope>NUCLEOTIDE SEQUENCE [LARGE SCALE GENOMIC DNA]</scope>
    <source>
        <strain evidence="4 5">Lw-13e</strain>
    </source>
</reference>
<dbReference type="SMART" id="SM00382">
    <property type="entry name" value="AAA"/>
    <property type="match status" value="1"/>
</dbReference>
<dbReference type="InterPro" id="IPR032823">
    <property type="entry name" value="BCA_ABC_TP_C"/>
</dbReference>
<protein>
    <submittedName>
        <fullName evidence="4">Lipopolysaccharide export system ATP-binding protein LptB</fullName>
        <ecNumber evidence="4">3.6.3.-</ecNumber>
    </submittedName>
</protein>
<keyword evidence="3 4" id="KW-0067">ATP-binding</keyword>
<dbReference type="EMBL" id="CP060436">
    <property type="protein sequence ID" value="QPM90262.1"/>
    <property type="molecule type" value="Genomic_DNA"/>
</dbReference>
<dbReference type="EC" id="3.6.3.-" evidence="4"/>
<keyword evidence="4" id="KW-0378">Hydrolase</keyword>
<dbReference type="PANTHER" id="PTHR45772">
    <property type="entry name" value="CONSERVED COMPONENT OF ABC TRANSPORTER FOR NATURAL AMINO ACIDS-RELATED"/>
    <property type="match status" value="1"/>
</dbReference>
<evidence type="ECO:0000256" key="1">
    <source>
        <dbReference type="ARBA" id="ARBA00022448"/>
    </source>
</evidence>
<dbReference type="InterPro" id="IPR003439">
    <property type="entry name" value="ABC_transporter-like_ATP-bd"/>
</dbReference>
<dbReference type="InterPro" id="IPR051120">
    <property type="entry name" value="ABC_AA/LPS_Transport"/>
</dbReference>
<keyword evidence="1" id="KW-0813">Transport</keyword>
<dbReference type="InterPro" id="IPR027417">
    <property type="entry name" value="P-loop_NTPase"/>
</dbReference>
<evidence type="ECO:0000256" key="3">
    <source>
        <dbReference type="ARBA" id="ARBA00022840"/>
    </source>
</evidence>
<evidence type="ECO:0000313" key="5">
    <source>
        <dbReference type="Proteomes" id="UP000283786"/>
    </source>
</evidence>
<dbReference type="PANTHER" id="PTHR45772:SF2">
    <property type="entry name" value="ABC TRANSPORTER ATP-BINDING PROTEIN"/>
    <property type="match status" value="1"/>
</dbReference>
<sequence>MSSTILYIDGLVKRFSGLLATDHVTLDLREGLIHALIGPNGAGKSTLINQLCGELSPDAGKITLEGRDITNVAAADRVALGLGRTFQVTSLLDDFTVRQNVGLAVQAHMGGNFRIWDRISGRTRVWDRADALLQGSRLATRRDDPVADLSHGERKQLELLLALAGDPKVLLLDEPMAGLGPVESREMVDFLLGLRGKVTILLVEHDMEAVFALADRISVLVYGKVILTGTADQIRESAEVREAYLGGEDELC</sequence>
<dbReference type="AlphaFoldDB" id="A0A418SHR3"/>
<dbReference type="Proteomes" id="UP000283786">
    <property type="component" value="Chromosome"/>
</dbReference>
<evidence type="ECO:0000256" key="2">
    <source>
        <dbReference type="ARBA" id="ARBA00022741"/>
    </source>
</evidence>
<dbReference type="Gene3D" id="3.40.50.300">
    <property type="entry name" value="P-loop containing nucleotide triphosphate hydrolases"/>
    <property type="match status" value="1"/>
</dbReference>
<proteinExistence type="predicted"/>